<gene>
    <name evidence="3" type="ORF">FHG66_00945</name>
</gene>
<dbReference type="GO" id="GO:0050918">
    <property type="term" value="P:positive chemotaxis"/>
    <property type="evidence" value="ECO:0007669"/>
    <property type="project" value="TreeGrafter"/>
</dbReference>
<dbReference type="Pfam" id="PF01052">
    <property type="entry name" value="FliMN_C"/>
    <property type="match status" value="1"/>
</dbReference>
<dbReference type="SUPFAM" id="SSF101801">
    <property type="entry name" value="Surface presentation of antigens (SPOA)"/>
    <property type="match status" value="1"/>
</dbReference>
<evidence type="ECO:0000313" key="3">
    <source>
        <dbReference type="EMBL" id="TNC52892.1"/>
    </source>
</evidence>
<name>A0A5C4N9D6_9RHOB</name>
<keyword evidence="3" id="KW-0282">Flagellum</keyword>
<dbReference type="GO" id="GO:0071978">
    <property type="term" value="P:bacterial-type flagellum-dependent swarming motility"/>
    <property type="evidence" value="ECO:0007669"/>
    <property type="project" value="TreeGrafter"/>
</dbReference>
<reference evidence="3 4" key="1">
    <citation type="submission" date="2019-06" db="EMBL/GenBank/DDBJ databases">
        <title>YIM 131921 draft genome.</title>
        <authorList>
            <person name="Jiang L."/>
        </authorList>
    </citation>
    <scope>NUCLEOTIDE SEQUENCE [LARGE SCALE GENOMIC DNA]</scope>
    <source>
        <strain evidence="3 4">YIM 131921</strain>
    </source>
</reference>
<keyword evidence="4" id="KW-1185">Reference proteome</keyword>
<sequence length="313" mass="32719">MEQTTANLMRRLVRSPVPPPSLTPARALRLAMVRAAERSINLHLAVLGVSEDSGPLDDLLSRLEDGLLMIALYEGAEPVGLIALDAEARAAAIEVQTLGKLLPSSPETRAVTAADAALARPLLAAFLSEMQTAVEGTSLAGWTRNPRLTARLPGAREAAMLLADGAYRVVRLTLDLGAGERQGLALAMIRLPGMTKSAAESKPADATVAEQVMGAQATLTAVLHRISLPLSDAEALEVGQVLALPGVTVASVRIEAGGVDLGPGRLGQVAGMRAVRIEQPLAPYLEEIPALGDQPSDTESEPPMIMGGMDWDS</sequence>
<dbReference type="Proteomes" id="UP000305887">
    <property type="component" value="Unassembled WGS sequence"/>
</dbReference>
<evidence type="ECO:0000259" key="2">
    <source>
        <dbReference type="Pfam" id="PF01052"/>
    </source>
</evidence>
<feature type="region of interest" description="Disordered" evidence="1">
    <location>
        <begin position="290"/>
        <end position="313"/>
    </location>
</feature>
<dbReference type="Gene3D" id="2.30.330.10">
    <property type="entry name" value="SpoA-like"/>
    <property type="match status" value="1"/>
</dbReference>
<dbReference type="EMBL" id="VDFU01000001">
    <property type="protein sequence ID" value="TNC52892.1"/>
    <property type="molecule type" value="Genomic_DNA"/>
</dbReference>
<dbReference type="PANTHER" id="PTHR30034:SF6">
    <property type="entry name" value="YOP PROTEINS TRANSLOCATION PROTEIN Q"/>
    <property type="match status" value="1"/>
</dbReference>
<organism evidence="3 4">
    <name type="scientific">Rubellimicrobium rubrum</name>
    <dbReference type="NCBI Taxonomy" id="2585369"/>
    <lineage>
        <taxon>Bacteria</taxon>
        <taxon>Pseudomonadati</taxon>
        <taxon>Pseudomonadota</taxon>
        <taxon>Alphaproteobacteria</taxon>
        <taxon>Rhodobacterales</taxon>
        <taxon>Roseobacteraceae</taxon>
        <taxon>Rubellimicrobium</taxon>
    </lineage>
</organism>
<dbReference type="PANTHER" id="PTHR30034">
    <property type="entry name" value="FLAGELLAR MOTOR SWITCH PROTEIN FLIM"/>
    <property type="match status" value="1"/>
</dbReference>
<dbReference type="OrthoDB" id="7824563at2"/>
<proteinExistence type="predicted"/>
<dbReference type="InterPro" id="IPR036429">
    <property type="entry name" value="SpoA-like_sf"/>
</dbReference>
<accession>A0A5C4N9D6</accession>
<evidence type="ECO:0000256" key="1">
    <source>
        <dbReference type="SAM" id="MobiDB-lite"/>
    </source>
</evidence>
<dbReference type="AlphaFoldDB" id="A0A5C4N9D6"/>
<protein>
    <submittedName>
        <fullName evidence="3">FliM/FliN family flagellar motor switch protein</fullName>
    </submittedName>
</protein>
<keyword evidence="3" id="KW-0966">Cell projection</keyword>
<comment type="caution">
    <text evidence="3">The sequence shown here is derived from an EMBL/GenBank/DDBJ whole genome shotgun (WGS) entry which is preliminary data.</text>
</comment>
<keyword evidence="3" id="KW-0969">Cilium</keyword>
<feature type="domain" description="Flagellar motor switch protein FliN-like C-terminal" evidence="2">
    <location>
        <begin position="210"/>
        <end position="280"/>
    </location>
</feature>
<dbReference type="RefSeq" id="WP_139074733.1">
    <property type="nucleotide sequence ID" value="NZ_VDFU01000001.1"/>
</dbReference>
<evidence type="ECO:0000313" key="4">
    <source>
        <dbReference type="Proteomes" id="UP000305887"/>
    </source>
</evidence>
<dbReference type="InterPro" id="IPR001543">
    <property type="entry name" value="FliN-like_C"/>
</dbReference>